<evidence type="ECO:0000256" key="2">
    <source>
        <dbReference type="SAM" id="MobiDB-lite"/>
    </source>
</evidence>
<accession>A0A1U8ACA3</accession>
<dbReference type="GeneID" id="104601416"/>
<feature type="compositionally biased region" description="Acidic residues" evidence="2">
    <location>
        <begin position="197"/>
        <end position="213"/>
    </location>
</feature>
<dbReference type="Pfam" id="PF11250">
    <property type="entry name" value="FAF"/>
    <property type="match status" value="1"/>
</dbReference>
<dbReference type="OMA" id="PEASPFN"/>
<feature type="region of interest" description="Disordered" evidence="2">
    <location>
        <begin position="1"/>
        <end position="53"/>
    </location>
</feature>
<dbReference type="FunCoup" id="A0A1U8ACA3">
    <property type="interactions" value="119"/>
</dbReference>
<feature type="region of interest" description="Disordered" evidence="2">
    <location>
        <begin position="326"/>
        <end position="359"/>
    </location>
</feature>
<evidence type="ECO:0000313" key="5">
    <source>
        <dbReference type="RefSeq" id="XP_010263029.1"/>
    </source>
</evidence>
<feature type="compositionally biased region" description="Acidic residues" evidence="2">
    <location>
        <begin position="332"/>
        <end position="359"/>
    </location>
</feature>
<gene>
    <name evidence="5" type="primary">LOC104601416</name>
</gene>
<dbReference type="InterPro" id="IPR046431">
    <property type="entry name" value="FAF_dom"/>
</dbReference>
<sequence length="540" mass="60528">MSTSSVSKGLKPSSSVALRMEEEAKVAEQQGIRSILGSDDQPPKTAPSLRRTLSADMSSKSWLAQHGFSHLKKTASSEGFLVASSIIDSSSSSASEEDDDEESKKELQSGGQFDIWNSIQSEQAKKDLERPGQFDIWSSILSQKSDNGLNASAPYVHPLVKRSTSSLSEKSLEICTESLGSETGSDGFSSHPPSESSDVEENPEEETAVEEEEEHRTPVDESETVDKDEFGAVNYNFSIRKSPPRSFPPPLPSLSRRDGPSVYMRPHRRDGRLVLEAVPIVSHNYFRAERQDGRLLLSFTNNTPHESPSTDVYNDNEEMNLEEEQELRSEEHEEEEKEDETKEIDDVEESKTEEEIERVEEEVRDRGIVMEVKISHVPPRLSTTGVMNMHRSTLVMNKLVALTNKNPTWSHKKGRIIDLEQEVEPTPPVPQSLQPPPRVARLIPTPAAAVAASFNPYDYCWRTKPAAKPTIHPLSKPPPSPVSNNNKNKFFLYKNYKPNEQPQMVLMRGNKGDYLLPILAGCKETRRSLLMWEPYCIAIS</sequence>
<name>A0A1U8ACA3_NELNU</name>
<dbReference type="RefSeq" id="XP_010263029.1">
    <property type="nucleotide sequence ID" value="XM_010264727.2"/>
</dbReference>
<feature type="region of interest" description="Disordered" evidence="2">
    <location>
        <begin position="89"/>
        <end position="130"/>
    </location>
</feature>
<dbReference type="AlphaFoldDB" id="A0A1U8ACA3"/>
<feature type="compositionally biased region" description="Basic and acidic residues" evidence="2">
    <location>
        <begin position="214"/>
        <end position="230"/>
    </location>
</feature>
<evidence type="ECO:0000259" key="3">
    <source>
        <dbReference type="Pfam" id="PF11250"/>
    </source>
</evidence>
<organism evidence="4 5">
    <name type="scientific">Nelumbo nucifera</name>
    <name type="common">Sacred lotus</name>
    <dbReference type="NCBI Taxonomy" id="4432"/>
    <lineage>
        <taxon>Eukaryota</taxon>
        <taxon>Viridiplantae</taxon>
        <taxon>Streptophyta</taxon>
        <taxon>Embryophyta</taxon>
        <taxon>Tracheophyta</taxon>
        <taxon>Spermatophyta</taxon>
        <taxon>Magnoliopsida</taxon>
        <taxon>Proteales</taxon>
        <taxon>Nelumbonaceae</taxon>
        <taxon>Nelumbo</taxon>
    </lineage>
</organism>
<dbReference type="PANTHER" id="PTHR33155">
    <property type="entry name" value="FANTASTIC FOUR-LIKE PROTEIN (DUF3049)"/>
    <property type="match status" value="1"/>
</dbReference>
<keyword evidence="4" id="KW-1185">Reference proteome</keyword>
<feature type="compositionally biased region" description="Polar residues" evidence="2">
    <location>
        <begin position="109"/>
        <end position="122"/>
    </location>
</feature>
<dbReference type="Proteomes" id="UP000189703">
    <property type="component" value="Unplaced"/>
</dbReference>
<evidence type="ECO:0000256" key="1">
    <source>
        <dbReference type="ARBA" id="ARBA00008690"/>
    </source>
</evidence>
<feature type="compositionally biased region" description="Polar residues" evidence="2">
    <location>
        <begin position="179"/>
        <end position="188"/>
    </location>
</feature>
<dbReference type="OrthoDB" id="1303570at2759"/>
<proteinExistence type="inferred from homology"/>
<protein>
    <submittedName>
        <fullName evidence="5">Protein FAF-like, chloroplastic</fullName>
    </submittedName>
</protein>
<comment type="similarity">
    <text evidence="1">Belongs to the fantastic four family.</text>
</comment>
<reference evidence="5" key="1">
    <citation type="submission" date="2025-08" db="UniProtKB">
        <authorList>
            <consortium name="RefSeq"/>
        </authorList>
    </citation>
    <scope>IDENTIFICATION</scope>
</reference>
<feature type="compositionally biased region" description="Low complexity" evidence="2">
    <location>
        <begin position="1"/>
        <end position="16"/>
    </location>
</feature>
<dbReference type="PANTHER" id="PTHR33155:SF3">
    <property type="entry name" value="PROTEIN FAF-LIKE, CHLOROPLASTIC"/>
    <property type="match status" value="1"/>
</dbReference>
<feature type="domain" description="FAF" evidence="3">
    <location>
        <begin position="246"/>
        <end position="299"/>
    </location>
</feature>
<evidence type="ECO:0000313" key="4">
    <source>
        <dbReference type="Proteomes" id="UP000189703"/>
    </source>
</evidence>
<dbReference type="eggNOG" id="ENOG502QUSH">
    <property type="taxonomic scope" value="Eukaryota"/>
</dbReference>
<dbReference type="KEGG" id="nnu:104601416"/>
<dbReference type="InterPro" id="IPR021410">
    <property type="entry name" value="FAF"/>
</dbReference>
<dbReference type="InParanoid" id="A0A1U8ACA3"/>
<feature type="region of interest" description="Disordered" evidence="2">
    <location>
        <begin position="179"/>
        <end position="264"/>
    </location>
</feature>